<dbReference type="InterPro" id="IPR011050">
    <property type="entry name" value="Pectin_lyase_fold/virulence"/>
</dbReference>
<protein>
    <submittedName>
        <fullName evidence="7">Secreted glycosyl hydrolase</fullName>
    </submittedName>
</protein>
<feature type="signal peptide" evidence="4">
    <location>
        <begin position="1"/>
        <end position="31"/>
    </location>
</feature>
<dbReference type="InterPro" id="IPR012334">
    <property type="entry name" value="Pectin_lyas_fold"/>
</dbReference>
<dbReference type="SMART" id="SM00710">
    <property type="entry name" value="PbH1"/>
    <property type="match status" value="5"/>
</dbReference>
<dbReference type="InterPro" id="IPR011635">
    <property type="entry name" value="CARDB"/>
</dbReference>
<comment type="caution">
    <text evidence="7">The sequence shown here is derived from an EMBL/GenBank/DDBJ whole genome shotgun (WGS) entry which is preliminary data.</text>
</comment>
<dbReference type="Pfam" id="PF22815">
    <property type="entry name" value="CatAgl_D1"/>
    <property type="match status" value="1"/>
</dbReference>
<dbReference type="Pfam" id="PF22633">
    <property type="entry name" value="F5_F8_type_C_2"/>
    <property type="match status" value="1"/>
</dbReference>
<dbReference type="InterPro" id="IPR013783">
    <property type="entry name" value="Ig-like_fold"/>
</dbReference>
<dbReference type="Pfam" id="PF22816">
    <property type="entry name" value="CatAgl_D2"/>
    <property type="match status" value="1"/>
</dbReference>
<evidence type="ECO:0000256" key="4">
    <source>
        <dbReference type="SAM" id="SignalP"/>
    </source>
</evidence>
<accession>A0ABX0ZNF9</accession>
<dbReference type="InterPro" id="IPR003961">
    <property type="entry name" value="FN3_dom"/>
</dbReference>
<feature type="domain" description="F5/8 type C" evidence="5">
    <location>
        <begin position="499"/>
        <end position="642"/>
    </location>
</feature>
<evidence type="ECO:0000256" key="1">
    <source>
        <dbReference type="ARBA" id="ARBA00023295"/>
    </source>
</evidence>
<keyword evidence="8" id="KW-1185">Reference proteome</keyword>
<dbReference type="InterPro" id="IPR000421">
    <property type="entry name" value="FA58C"/>
</dbReference>
<organism evidence="7 8">
    <name type="scientific">Actinacidiphila epipremni</name>
    <dbReference type="NCBI Taxonomy" id="2053013"/>
    <lineage>
        <taxon>Bacteria</taxon>
        <taxon>Bacillati</taxon>
        <taxon>Actinomycetota</taxon>
        <taxon>Actinomycetes</taxon>
        <taxon>Kitasatosporales</taxon>
        <taxon>Streptomycetaceae</taxon>
        <taxon>Actinacidiphila</taxon>
    </lineage>
</organism>
<keyword evidence="1" id="KW-0326">Glycosidase</keyword>
<feature type="domain" description="Fibronectin type-III" evidence="6">
    <location>
        <begin position="416"/>
        <end position="504"/>
    </location>
</feature>
<reference evidence="7 8" key="1">
    <citation type="submission" date="2020-03" db="EMBL/GenBank/DDBJ databases">
        <title>WGS of actinomycetes isolated from Thailand.</title>
        <authorList>
            <person name="Thawai C."/>
        </authorList>
    </citation>
    <scope>NUCLEOTIDE SEQUENCE [LARGE SCALE GENOMIC DNA]</scope>
    <source>
        <strain evidence="7 8">PRB2-1</strain>
    </source>
</reference>
<dbReference type="Gene3D" id="2.160.20.10">
    <property type="entry name" value="Single-stranded right-handed beta-helix, Pectin lyase-like"/>
    <property type="match status" value="1"/>
</dbReference>
<name>A0ABX0ZNF9_9ACTN</name>
<dbReference type="SUPFAM" id="SSF49265">
    <property type="entry name" value="Fibronectin type III"/>
    <property type="match status" value="1"/>
</dbReference>
<dbReference type="PROSITE" id="PS50022">
    <property type="entry name" value="FA58C_3"/>
    <property type="match status" value="3"/>
</dbReference>
<proteinExistence type="predicted"/>
<feature type="domain" description="F5/8 type C" evidence="5">
    <location>
        <begin position="162"/>
        <end position="313"/>
    </location>
</feature>
<evidence type="ECO:0000313" key="8">
    <source>
        <dbReference type="Proteomes" id="UP000734511"/>
    </source>
</evidence>
<dbReference type="Pfam" id="PF07705">
    <property type="entry name" value="CARDB"/>
    <property type="match status" value="1"/>
</dbReference>
<dbReference type="SUPFAM" id="SSF49785">
    <property type="entry name" value="Galactose-binding domain-like"/>
    <property type="match status" value="3"/>
</dbReference>
<keyword evidence="2" id="KW-0119">Carbohydrate metabolism</keyword>
<feature type="region of interest" description="Disordered" evidence="3">
    <location>
        <begin position="394"/>
        <end position="424"/>
    </location>
</feature>
<dbReference type="SMART" id="SM00060">
    <property type="entry name" value="FN3"/>
    <property type="match status" value="2"/>
</dbReference>
<evidence type="ECO:0000256" key="2">
    <source>
        <dbReference type="ARBA" id="ARBA00023326"/>
    </source>
</evidence>
<dbReference type="Gene3D" id="2.60.120.260">
    <property type="entry name" value="Galactose-binding domain-like"/>
    <property type="match status" value="4"/>
</dbReference>
<keyword evidence="2" id="KW-0624">Polysaccharide degradation</keyword>
<keyword evidence="7" id="KW-0378">Hydrolase</keyword>
<feature type="chain" id="PRO_5046050061" evidence="4">
    <location>
        <begin position="32"/>
        <end position="1430"/>
    </location>
</feature>
<evidence type="ECO:0000256" key="3">
    <source>
        <dbReference type="SAM" id="MobiDB-lite"/>
    </source>
</evidence>
<dbReference type="InterPro" id="IPR055149">
    <property type="entry name" value="Agl_cat_D2"/>
</dbReference>
<evidence type="ECO:0000313" key="7">
    <source>
        <dbReference type="EMBL" id="NJP44231.1"/>
    </source>
</evidence>
<dbReference type="SUPFAM" id="SSF51126">
    <property type="entry name" value="Pectin lyase-like"/>
    <property type="match status" value="1"/>
</dbReference>
<feature type="region of interest" description="Disordered" evidence="3">
    <location>
        <begin position="489"/>
        <end position="510"/>
    </location>
</feature>
<feature type="compositionally biased region" description="Low complexity" evidence="3">
    <location>
        <begin position="494"/>
        <end position="507"/>
    </location>
</feature>
<dbReference type="EMBL" id="JAATEJ010000007">
    <property type="protein sequence ID" value="NJP44231.1"/>
    <property type="molecule type" value="Genomic_DNA"/>
</dbReference>
<dbReference type="RefSeq" id="WP_167983077.1">
    <property type="nucleotide sequence ID" value="NZ_JAATEJ010000007.1"/>
</dbReference>
<dbReference type="GO" id="GO:0016787">
    <property type="term" value="F:hydrolase activity"/>
    <property type="evidence" value="ECO:0007669"/>
    <property type="project" value="UniProtKB-KW"/>
</dbReference>
<dbReference type="InterPro" id="IPR006626">
    <property type="entry name" value="PbH1"/>
</dbReference>
<dbReference type="Gene3D" id="2.60.40.10">
    <property type="entry name" value="Immunoglobulins"/>
    <property type="match status" value="4"/>
</dbReference>
<dbReference type="Proteomes" id="UP000734511">
    <property type="component" value="Unassembled WGS sequence"/>
</dbReference>
<gene>
    <name evidence="7" type="ORF">HCN08_12595</name>
</gene>
<keyword evidence="4" id="KW-0732">Signal</keyword>
<dbReference type="InterPro" id="IPR033801">
    <property type="entry name" value="CBM6-CBM35-CBM36-like_1"/>
</dbReference>
<evidence type="ECO:0000259" key="6">
    <source>
        <dbReference type="PROSITE" id="PS50853"/>
    </source>
</evidence>
<dbReference type="PROSITE" id="PS50853">
    <property type="entry name" value="FN3"/>
    <property type="match status" value="1"/>
</dbReference>
<dbReference type="InterPro" id="IPR008979">
    <property type="entry name" value="Galactose-bd-like_sf"/>
</dbReference>
<evidence type="ECO:0000259" key="5">
    <source>
        <dbReference type="PROSITE" id="PS50022"/>
    </source>
</evidence>
<dbReference type="SMART" id="SM00231">
    <property type="entry name" value="FA58C"/>
    <property type="match status" value="2"/>
</dbReference>
<dbReference type="CDD" id="cd14490">
    <property type="entry name" value="CBM6-CBM35-CBM36_like_1"/>
    <property type="match status" value="1"/>
</dbReference>
<dbReference type="CDD" id="cd00063">
    <property type="entry name" value="FN3"/>
    <property type="match status" value="1"/>
</dbReference>
<dbReference type="InterPro" id="IPR036116">
    <property type="entry name" value="FN3_sf"/>
</dbReference>
<sequence length="1430" mass="147904">MRTKRSIPRLLAGVVSGSLLLLGGTALPAVAAGAHDLAAGKAAQASSASGRNTADRLSDGDQGTYWQSGAVSAAKPQWAQVNLGASTLVDRVQLKVPASWKARTETLSLQASDDGTLFSTIVGSKAYTFSPDKGNTVTVDFPATTARYVRAEVSGNSAADAAQLSEITVQAAAAGANLAAGKPTAESGHADVYGSGNAVDGNANTYWESTNNAFPQWLRVDLGSAVPVNTVTLKLPPATAWQTRTQTLAVQGSTNGTTFTDLVASKGYTFNPATGNTVTITFNTATTRYVRLNITGNTGWPAGQVSEFEVYGPATGDVTAPSAPSNLAYTQPASGQVKLTWNAATDDTGVTAYDVYANGQLRTSVAGNVLTYTDSQPDTATVSYYVKARDAAGNQSASSNTVTRTGTSGDTQPPSAPSNLAFTQPGSGQIKLTWSAASDNTAVTGYEVFANGTKIATTGGSTLTYTDNQPDSATVSYFVRAIDAAGNESANSNTVTRTGTTPPTGGTNQAVGKPITASSTVQNFVATNANDDSVTTYWEGTGTSTLTVQLGANVDTSSVVVKLNPDPAWGPRTQTIEVQGREQSASGFTQLVAPKSYSFSPSSGGNTVTIPVTARVADVRLVFSANSGAGGGQAAEFQVIGTPGPNPDLTVTGLTASPAAPVETDPITLNATVKNIGTNASPASNVNFYLGTAKVGTANVGALAAGASTTVQAAIGARDAGSYQLTAKVDEANTVVEQNDTNNSYTNPTALVVKPVDTSDLLASPVAWSPGNPSAGNNVTFSVAIKNQGTVAAASGAHNVTLTVADASSGSVVKTLTGSYNGAIAAGATTAPVNLGSWTAANGKYTVKTVIAADANELSIKQANNTSTQSLFVGRGANMPYDVYEAEDGVTGGGATVLGPNRTIGDPAGEASGRKAVHLGGNGQYVEWTTRNPTNTLVTRFNIPDGTDSTTLNVYVDGTFLKTITLTSKFEWLYGDEASPNNSPGSGSPRHIYDEANVLLGTTVAAGHKIRLEKDAANTASYYNIDYINLEQATPVANPDPTKYVVPAGFTQQDVQNALDTARQDTSKLGVYLPAGDYSTANKFTVYGRAIKVIGAGPWFTRFFTPQTQENTDGGFSLQSGSSGSSFTGFGFFGNYTSRIDGPGKVFDLNGVANLTIDNLWIEHTICGVWATNVDNSTISNLRIRDTFADGVNLTNGSTGNTVTNSEARSTGDDSFALFPAIDNHNEQETGNTFQNLSVQTVWRAAGLAVYGGGGNTFSNLYIADSLTYPGITIGSLAFGGIPALGFESSPTTNFSNITLARDGGHFWGQQAFPALWIYSAEFKLQGIRISDVDISDPTYQGVMFQTKWNGSTSLNPISDTVFTNLSVTGAHKSGDAFDAKSGFGLWANPQPEPGQGPAVGSVTINGLHESDNAVDIQNPTTTFTINVNN</sequence>
<feature type="domain" description="F5/8 type C" evidence="5">
    <location>
        <begin position="25"/>
        <end position="150"/>
    </location>
</feature>
<dbReference type="Pfam" id="PF00754">
    <property type="entry name" value="F5_F8_type_C"/>
    <property type="match status" value="2"/>
</dbReference>